<sequence>MKLKLLFGALVFTAISANAQVATINETFESFTTGLGAPWPQNNWSKVVSTAGPRVYADGTTDKYAQFYSFFYPGVDGYLVSPQIVAPDGTKTLTFTYAQTGGTGSSGTLQVGLISESSTTGTAAFTSISPVYNVTSTTEQTVTITVPSSTKQYIAFKFIGSAEHAVVLVDDVIYDTPPAGTINENFNAFTGPGNPASLPQNGWNKVIATVPHNVYTAANNGSNAVQFYANTTPNTNMYLISPKIVAPDGSKKIRFTTNISSNSFGNATIEVGMVSSITDMTTFTSLGSPIALTAGSTTPQILTFDVPTSTKQYIAWRFSGATNHAAAYVDDVIYDVLGSLATSDLTKSNSDIRFAVNAENTALQFVGKESPKSVEIYSALGTRVAAGTVDYNRFNISTLQTGVYYILIETKDGTTQKSKFIKK</sequence>
<dbReference type="InterPro" id="IPR026444">
    <property type="entry name" value="Secre_tail"/>
</dbReference>
<evidence type="ECO:0000313" key="5">
    <source>
        <dbReference type="Proteomes" id="UP000637299"/>
    </source>
</evidence>
<dbReference type="EMBL" id="JACYFS010000001">
    <property type="protein sequence ID" value="MBD8080947.1"/>
    <property type="molecule type" value="Genomic_DNA"/>
</dbReference>
<evidence type="ECO:0000256" key="2">
    <source>
        <dbReference type="SAM" id="SignalP"/>
    </source>
</evidence>
<reference evidence="4 5" key="1">
    <citation type="submission" date="2020-09" db="EMBL/GenBank/DDBJ databases">
        <title>Genome seq and assembly of Chryseobacterium sp.</title>
        <authorList>
            <person name="Chhetri G."/>
        </authorList>
    </citation>
    <scope>NUCLEOTIDE SEQUENCE [LARGE SCALE GENOMIC DNA]</scope>
    <source>
        <strain evidence="4 5">GCR10</strain>
    </source>
</reference>
<dbReference type="Pfam" id="PF07675">
    <property type="entry name" value="Cleaved_Adhesin"/>
    <property type="match status" value="2"/>
</dbReference>
<dbReference type="RefSeq" id="WP_191734775.1">
    <property type="nucleotide sequence ID" value="NZ_JACYFS010000001.1"/>
</dbReference>
<accession>A0ABR8Z6P7</accession>
<evidence type="ECO:0000256" key="1">
    <source>
        <dbReference type="ARBA" id="ARBA00022729"/>
    </source>
</evidence>
<feature type="domain" description="Cleaved adhesin" evidence="3">
    <location>
        <begin position="74"/>
        <end position="172"/>
    </location>
</feature>
<keyword evidence="5" id="KW-1185">Reference proteome</keyword>
<dbReference type="NCBIfam" id="TIGR04183">
    <property type="entry name" value="Por_Secre_tail"/>
    <property type="match status" value="1"/>
</dbReference>
<feature type="domain" description="Cleaved adhesin" evidence="3">
    <location>
        <begin position="216"/>
        <end position="332"/>
    </location>
</feature>
<protein>
    <submittedName>
        <fullName evidence="4">Choice-of-anchor J domain-containing protein</fullName>
    </submittedName>
</protein>
<dbReference type="Gene3D" id="2.60.120.200">
    <property type="match status" value="2"/>
</dbReference>
<feature type="signal peptide" evidence="2">
    <location>
        <begin position="1"/>
        <end position="19"/>
    </location>
</feature>
<name>A0ABR8Z6P7_9FLAO</name>
<proteinExistence type="predicted"/>
<keyword evidence="1 2" id="KW-0732">Signal</keyword>
<evidence type="ECO:0000259" key="3">
    <source>
        <dbReference type="Pfam" id="PF07675"/>
    </source>
</evidence>
<comment type="caution">
    <text evidence="4">The sequence shown here is derived from an EMBL/GenBank/DDBJ whole genome shotgun (WGS) entry which is preliminary data.</text>
</comment>
<evidence type="ECO:0000313" key="4">
    <source>
        <dbReference type="EMBL" id="MBD8080947.1"/>
    </source>
</evidence>
<gene>
    <name evidence="4" type="ORF">IC610_00765</name>
</gene>
<feature type="chain" id="PRO_5045990366" evidence="2">
    <location>
        <begin position="20"/>
        <end position="423"/>
    </location>
</feature>
<dbReference type="InterPro" id="IPR011628">
    <property type="entry name" value="Cleaved_adhesin"/>
</dbReference>
<dbReference type="NCBIfam" id="NF038128">
    <property type="entry name" value="choice_anch_J"/>
    <property type="match status" value="2"/>
</dbReference>
<organism evidence="4 5">
    <name type="scientific">Chryseobacterium caseinilyticum</name>
    <dbReference type="NCBI Taxonomy" id="2771428"/>
    <lineage>
        <taxon>Bacteria</taxon>
        <taxon>Pseudomonadati</taxon>
        <taxon>Bacteroidota</taxon>
        <taxon>Flavobacteriia</taxon>
        <taxon>Flavobacteriales</taxon>
        <taxon>Weeksellaceae</taxon>
        <taxon>Chryseobacterium group</taxon>
        <taxon>Chryseobacterium</taxon>
    </lineage>
</organism>
<dbReference type="Proteomes" id="UP000637299">
    <property type="component" value="Unassembled WGS sequence"/>
</dbReference>